<evidence type="ECO:0000256" key="2">
    <source>
        <dbReference type="ARBA" id="ARBA00022448"/>
    </source>
</evidence>
<keyword evidence="4 7" id="KW-0067">ATP-binding</keyword>
<dbReference type="InterPro" id="IPR027417">
    <property type="entry name" value="P-loop_NTPase"/>
</dbReference>
<reference evidence="8" key="1">
    <citation type="submission" date="2016-11" db="EMBL/GenBank/DDBJ databases">
        <authorList>
            <person name="Varghese N."/>
            <person name="Submissions S."/>
        </authorList>
    </citation>
    <scope>NUCLEOTIDE SEQUENCE [LARGE SCALE GENOMIC DNA]</scope>
    <source>
        <strain evidence="8">GAS401</strain>
    </source>
</reference>
<dbReference type="GO" id="GO:0005524">
    <property type="term" value="F:ATP binding"/>
    <property type="evidence" value="ECO:0007669"/>
    <property type="project" value="UniProtKB-KW"/>
</dbReference>
<dbReference type="GO" id="GO:0015424">
    <property type="term" value="F:ABC-type amino acid transporter activity"/>
    <property type="evidence" value="ECO:0007669"/>
    <property type="project" value="InterPro"/>
</dbReference>
<evidence type="ECO:0000313" key="8">
    <source>
        <dbReference type="Proteomes" id="UP000184096"/>
    </source>
</evidence>
<dbReference type="PANTHER" id="PTHR43166">
    <property type="entry name" value="AMINO ACID IMPORT ATP-BINDING PROTEIN"/>
    <property type="match status" value="1"/>
</dbReference>
<evidence type="ECO:0000256" key="3">
    <source>
        <dbReference type="ARBA" id="ARBA00022741"/>
    </source>
</evidence>
<dbReference type="AlphaFoldDB" id="A0A1M7TD75"/>
<dbReference type="OrthoDB" id="9802264at2"/>
<evidence type="ECO:0000256" key="5">
    <source>
        <dbReference type="ARBA" id="ARBA00024722"/>
    </source>
</evidence>
<sequence>MTAAWTADQPIVTCTDVRKSFGTFEVLKGITFSVRKGEVICIIGPSGSGKSTLIRCINALVPITSGTIHVEGIDVTDPRLDKLALRRKVGMVFQQYNLFPHKTALENVMMAPIHVLRQERSAVEARSRALLAKVRLSGKENSYPGELSGGQQQRVAIARSLAMRPDVMLFDEVTAALDPETVKEVLVTIRELAEEGMTCMLVTHEMGFAREVADHIYFTDHGVIVEHGPPATFFTEARDERTQRFLSQVL</sequence>
<dbReference type="SMART" id="SM00382">
    <property type="entry name" value="AAA"/>
    <property type="match status" value="1"/>
</dbReference>
<comment type="function">
    <text evidence="5">Involved in beta-(1--&gt;2)glucan export. Transmembrane domains (TMD) form a pore in the inner membrane and the ATP-binding domain (NBD) is responsible for energy generation.</text>
</comment>
<dbReference type="PROSITE" id="PS50893">
    <property type="entry name" value="ABC_TRANSPORTER_2"/>
    <property type="match status" value="1"/>
</dbReference>
<dbReference type="PROSITE" id="PS00211">
    <property type="entry name" value="ABC_TRANSPORTER_1"/>
    <property type="match status" value="1"/>
</dbReference>
<dbReference type="InterPro" id="IPR003593">
    <property type="entry name" value="AAA+_ATPase"/>
</dbReference>
<dbReference type="CDD" id="cd03262">
    <property type="entry name" value="ABC_HisP_GlnQ"/>
    <property type="match status" value="1"/>
</dbReference>
<dbReference type="InterPro" id="IPR003439">
    <property type="entry name" value="ABC_transporter-like_ATP-bd"/>
</dbReference>
<protein>
    <submittedName>
        <fullName evidence="7">Amino acid ABC transporter ATP-binding protein, PAAT family</fullName>
    </submittedName>
</protein>
<dbReference type="PANTHER" id="PTHR43166:SF4">
    <property type="entry name" value="PHOSPHONATES IMPORT ATP-BINDING PROTEIN PHNC"/>
    <property type="match status" value="1"/>
</dbReference>
<accession>A0A1M7TD75</accession>
<dbReference type="FunFam" id="3.40.50.300:FF:000020">
    <property type="entry name" value="Amino acid ABC transporter ATP-binding component"/>
    <property type="match status" value="1"/>
</dbReference>
<comment type="similarity">
    <text evidence="1">Belongs to the ABC transporter superfamily.</text>
</comment>
<dbReference type="Pfam" id="PF00005">
    <property type="entry name" value="ABC_tran"/>
    <property type="match status" value="1"/>
</dbReference>
<organism evidence="7 8">
    <name type="scientific">Bradyrhizobium erythrophlei</name>
    <dbReference type="NCBI Taxonomy" id="1437360"/>
    <lineage>
        <taxon>Bacteria</taxon>
        <taxon>Pseudomonadati</taxon>
        <taxon>Pseudomonadota</taxon>
        <taxon>Alphaproteobacteria</taxon>
        <taxon>Hyphomicrobiales</taxon>
        <taxon>Nitrobacteraceae</taxon>
        <taxon>Bradyrhizobium</taxon>
    </lineage>
</organism>
<dbReference type="Proteomes" id="UP000184096">
    <property type="component" value="Chromosome I"/>
</dbReference>
<evidence type="ECO:0000313" key="7">
    <source>
        <dbReference type="EMBL" id="SHN68690.1"/>
    </source>
</evidence>
<dbReference type="InterPro" id="IPR030679">
    <property type="entry name" value="ABC_ATPase_HisP-typ"/>
</dbReference>
<gene>
    <name evidence="7" type="ORF">SAMN05444170_1405</name>
</gene>
<evidence type="ECO:0000256" key="4">
    <source>
        <dbReference type="ARBA" id="ARBA00022840"/>
    </source>
</evidence>
<keyword evidence="3" id="KW-0547">Nucleotide-binding</keyword>
<dbReference type="PIRSF" id="PIRSF039085">
    <property type="entry name" value="ABC_ATPase_HisP"/>
    <property type="match status" value="1"/>
</dbReference>
<dbReference type="SUPFAM" id="SSF52540">
    <property type="entry name" value="P-loop containing nucleoside triphosphate hydrolases"/>
    <property type="match status" value="1"/>
</dbReference>
<dbReference type="GO" id="GO:0016887">
    <property type="term" value="F:ATP hydrolysis activity"/>
    <property type="evidence" value="ECO:0007669"/>
    <property type="project" value="InterPro"/>
</dbReference>
<dbReference type="EMBL" id="LT670849">
    <property type="protein sequence ID" value="SHN68690.1"/>
    <property type="molecule type" value="Genomic_DNA"/>
</dbReference>
<proteinExistence type="inferred from homology"/>
<dbReference type="Gene3D" id="3.40.50.300">
    <property type="entry name" value="P-loop containing nucleotide triphosphate hydrolases"/>
    <property type="match status" value="1"/>
</dbReference>
<dbReference type="InterPro" id="IPR017871">
    <property type="entry name" value="ABC_transporter-like_CS"/>
</dbReference>
<dbReference type="InterPro" id="IPR050086">
    <property type="entry name" value="MetN_ABC_transporter-like"/>
</dbReference>
<feature type="domain" description="ABC transporter" evidence="6">
    <location>
        <begin position="12"/>
        <end position="246"/>
    </location>
</feature>
<keyword evidence="8" id="KW-1185">Reference proteome</keyword>
<dbReference type="RefSeq" id="WP_072817255.1">
    <property type="nucleotide sequence ID" value="NZ_LT670849.1"/>
</dbReference>
<name>A0A1M7TD75_9BRAD</name>
<evidence type="ECO:0000259" key="6">
    <source>
        <dbReference type="PROSITE" id="PS50893"/>
    </source>
</evidence>
<keyword evidence="2" id="KW-0813">Transport</keyword>
<evidence type="ECO:0000256" key="1">
    <source>
        <dbReference type="ARBA" id="ARBA00005417"/>
    </source>
</evidence>